<dbReference type="Pfam" id="PF05730">
    <property type="entry name" value="CFEM"/>
    <property type="match status" value="2"/>
</dbReference>
<evidence type="ECO:0000256" key="9">
    <source>
        <dbReference type="ARBA" id="ARBA00023004"/>
    </source>
</evidence>
<evidence type="ECO:0000313" key="18">
    <source>
        <dbReference type="Proteomes" id="UP000054248"/>
    </source>
</evidence>
<keyword evidence="9" id="KW-0408">Iron</keyword>
<protein>
    <recommendedName>
        <fullName evidence="15">CFEM domain-containing protein</fullName>
    </recommendedName>
</protein>
<reference evidence="18" key="2">
    <citation type="submission" date="2015-01" db="EMBL/GenBank/DDBJ databases">
        <title>Evolutionary Origins and Diversification of the Mycorrhizal Mutualists.</title>
        <authorList>
            <consortium name="DOE Joint Genome Institute"/>
            <consortium name="Mycorrhizal Genomics Consortium"/>
            <person name="Kohler A."/>
            <person name="Kuo A."/>
            <person name="Nagy L.G."/>
            <person name="Floudas D."/>
            <person name="Copeland A."/>
            <person name="Barry K.W."/>
            <person name="Cichocki N."/>
            <person name="Veneault-Fourrey C."/>
            <person name="LaButti K."/>
            <person name="Lindquist E.A."/>
            <person name="Lipzen A."/>
            <person name="Lundell T."/>
            <person name="Morin E."/>
            <person name="Murat C."/>
            <person name="Riley R."/>
            <person name="Ohm R."/>
            <person name="Sun H."/>
            <person name="Tunlid A."/>
            <person name="Henrissat B."/>
            <person name="Grigoriev I.V."/>
            <person name="Hibbett D.S."/>
            <person name="Martin F."/>
        </authorList>
    </citation>
    <scope>NUCLEOTIDE SEQUENCE [LARGE SCALE GENOMIC DNA]</scope>
    <source>
        <strain evidence="18">MUT 4182</strain>
    </source>
</reference>
<evidence type="ECO:0000256" key="11">
    <source>
        <dbReference type="ARBA" id="ARBA00023157"/>
    </source>
</evidence>
<evidence type="ECO:0000313" key="17">
    <source>
        <dbReference type="EMBL" id="KIO20046.1"/>
    </source>
</evidence>
<accession>A0A0C3Q6V5</accession>
<keyword evidence="11" id="KW-1015">Disulfide bond</keyword>
<dbReference type="GO" id="GO:0005576">
    <property type="term" value="C:extracellular region"/>
    <property type="evidence" value="ECO:0007669"/>
    <property type="project" value="UniProtKB-SubCell"/>
</dbReference>
<dbReference type="GO" id="GO:0046872">
    <property type="term" value="F:metal ion binding"/>
    <property type="evidence" value="ECO:0007669"/>
    <property type="project" value="UniProtKB-KW"/>
</dbReference>
<dbReference type="PANTHER" id="PTHR37928:SF1">
    <property type="entry name" value="CFEM DOMAIN PROTEIN (AFU_ORTHOLOGUE AFUA_6G14090)"/>
    <property type="match status" value="1"/>
</dbReference>
<comment type="similarity">
    <text evidence="3">Belongs to the RBT5 family.</text>
</comment>
<feature type="signal peptide" evidence="14">
    <location>
        <begin position="1"/>
        <end position="16"/>
    </location>
</feature>
<reference evidence="16 18" key="1">
    <citation type="submission" date="2014-04" db="EMBL/GenBank/DDBJ databases">
        <authorList>
            <consortium name="DOE Joint Genome Institute"/>
            <person name="Kuo A."/>
            <person name="Girlanda M."/>
            <person name="Perotto S."/>
            <person name="Kohler A."/>
            <person name="Nagy L.G."/>
            <person name="Floudas D."/>
            <person name="Copeland A."/>
            <person name="Barry K.W."/>
            <person name="Cichocki N."/>
            <person name="Veneault-Fourrey C."/>
            <person name="LaButti K."/>
            <person name="Lindquist E.A."/>
            <person name="Lipzen A."/>
            <person name="Lundell T."/>
            <person name="Morin E."/>
            <person name="Murat C."/>
            <person name="Sun H."/>
            <person name="Tunlid A."/>
            <person name="Henrissat B."/>
            <person name="Grigoriev I.V."/>
            <person name="Hibbett D.S."/>
            <person name="Martin F."/>
            <person name="Nordberg H.P."/>
            <person name="Cantor M.N."/>
            <person name="Hua S.X."/>
        </authorList>
    </citation>
    <scope>NUCLEOTIDE SEQUENCE [LARGE SCALE GENOMIC DNA]</scope>
    <source>
        <strain evidence="16 18">MUT 4182</strain>
    </source>
</reference>
<dbReference type="EMBL" id="KN823190">
    <property type="protein sequence ID" value="KIO20046.1"/>
    <property type="molecule type" value="Genomic_DNA"/>
</dbReference>
<keyword evidence="4" id="KW-1003">Cell membrane</keyword>
<dbReference type="GO" id="GO:0005886">
    <property type="term" value="C:plasma membrane"/>
    <property type="evidence" value="ECO:0007669"/>
    <property type="project" value="UniProtKB-SubCell"/>
</dbReference>
<evidence type="ECO:0000256" key="3">
    <source>
        <dbReference type="ARBA" id="ARBA00010031"/>
    </source>
</evidence>
<feature type="chain" id="PRO_5007392483" description="CFEM domain-containing protein" evidence="14">
    <location>
        <begin position="17"/>
        <end position="174"/>
    </location>
</feature>
<keyword evidence="13" id="KW-0449">Lipoprotein</keyword>
<keyword evidence="5" id="KW-0964">Secreted</keyword>
<comment type="subcellular location">
    <subcellularLocation>
        <location evidence="1">Cell membrane</location>
        <topology evidence="1">Lipid-anchor</topology>
        <topology evidence="1">GPI-anchor</topology>
    </subcellularLocation>
    <subcellularLocation>
        <location evidence="2">Secreted</location>
    </subcellularLocation>
</comment>
<feature type="domain" description="CFEM" evidence="15">
    <location>
        <begin position="1"/>
        <end position="116"/>
    </location>
</feature>
<dbReference type="STRING" id="1051891.A0A0C3Q6V5"/>
<evidence type="ECO:0000256" key="7">
    <source>
        <dbReference type="ARBA" id="ARBA00022723"/>
    </source>
</evidence>
<dbReference type="InterPro" id="IPR051735">
    <property type="entry name" value="CFEM_domain"/>
</dbReference>
<evidence type="ECO:0000256" key="2">
    <source>
        <dbReference type="ARBA" id="ARBA00004613"/>
    </source>
</evidence>
<keyword evidence="6" id="KW-0349">Heme</keyword>
<keyword evidence="7" id="KW-0479">Metal-binding</keyword>
<evidence type="ECO:0000256" key="8">
    <source>
        <dbReference type="ARBA" id="ARBA00022729"/>
    </source>
</evidence>
<keyword evidence="10" id="KW-0472">Membrane</keyword>
<name>A0A0C3Q6V5_9AGAM</name>
<evidence type="ECO:0000256" key="5">
    <source>
        <dbReference type="ARBA" id="ARBA00022525"/>
    </source>
</evidence>
<evidence type="ECO:0000256" key="14">
    <source>
        <dbReference type="SAM" id="SignalP"/>
    </source>
</evidence>
<evidence type="ECO:0000256" key="1">
    <source>
        <dbReference type="ARBA" id="ARBA00004609"/>
    </source>
</evidence>
<evidence type="ECO:0000256" key="13">
    <source>
        <dbReference type="ARBA" id="ARBA00023288"/>
    </source>
</evidence>
<organism evidence="16 18">
    <name type="scientific">Tulasnella calospora MUT 4182</name>
    <dbReference type="NCBI Taxonomy" id="1051891"/>
    <lineage>
        <taxon>Eukaryota</taxon>
        <taxon>Fungi</taxon>
        <taxon>Dikarya</taxon>
        <taxon>Basidiomycota</taxon>
        <taxon>Agaricomycotina</taxon>
        <taxon>Agaricomycetes</taxon>
        <taxon>Cantharellales</taxon>
        <taxon>Tulasnellaceae</taxon>
        <taxon>Tulasnella</taxon>
    </lineage>
</organism>
<dbReference type="SMART" id="SM00747">
    <property type="entry name" value="CFEM"/>
    <property type="match status" value="2"/>
</dbReference>
<dbReference type="Proteomes" id="UP000054248">
    <property type="component" value="Unassembled WGS sequence"/>
</dbReference>
<proteinExistence type="inferred from homology"/>
<keyword evidence="18" id="KW-1185">Reference proteome</keyword>
<keyword evidence="12" id="KW-0325">Glycoprotein</keyword>
<dbReference type="EMBL" id="KN823240">
    <property type="protein sequence ID" value="KIO19119.1"/>
    <property type="molecule type" value="Genomic_DNA"/>
</dbReference>
<evidence type="ECO:0000256" key="10">
    <source>
        <dbReference type="ARBA" id="ARBA00023136"/>
    </source>
</evidence>
<dbReference type="InterPro" id="IPR008427">
    <property type="entry name" value="Extracellular_membr_CFEM_dom"/>
</dbReference>
<dbReference type="PANTHER" id="PTHR37928">
    <property type="entry name" value="CFEM DOMAIN PROTEIN (AFU_ORTHOLOGUE AFUA_6G14090)"/>
    <property type="match status" value="1"/>
</dbReference>
<dbReference type="HOGENOM" id="CLU_1518957_0_0_1"/>
<keyword evidence="8 14" id="KW-0732">Signal</keyword>
<sequence length="174" mass="19264">MRFFLVVLVAASLASAASVFKRWDDDHGIPSCAKHCVDYVDPYPCSHDDKACRCTNTDYHQQLGNCIASACSYDDAKKAAEAGKKYCEGADPHPKDPHPKDPLPKCGVHCIEKAPKDHCRHDDAKCLCKYKPFLESVIWCFKESCKGEDFKTAKCAGEDYCKAVGVDISSIFGY</sequence>
<dbReference type="PROSITE" id="PS52012">
    <property type="entry name" value="CFEM"/>
    <property type="match status" value="1"/>
</dbReference>
<evidence type="ECO:0000313" key="16">
    <source>
        <dbReference type="EMBL" id="KIO19119.1"/>
    </source>
</evidence>
<evidence type="ECO:0000256" key="12">
    <source>
        <dbReference type="ARBA" id="ARBA00023180"/>
    </source>
</evidence>
<reference evidence="16" key="3">
    <citation type="submission" date="2015-02" db="EMBL/GenBank/DDBJ databases">
        <title>Evolutionary Origins and Diversification of the Mycorrhizal Mutualists.</title>
        <authorList>
            <consortium name="DOE Joint Genome Institute"/>
            <consortium name="Mycorrhizal Genomics Consortium"/>
            <person name="Kohler A."/>
            <person name="Kuo A."/>
            <person name="Nagy L.G."/>
            <person name="Floudas D."/>
            <person name="Copeland A."/>
            <person name="Barry K.W."/>
            <person name="Cichocki N."/>
            <person name="Veneault-Fourrey C."/>
            <person name="LaButti K."/>
            <person name="Lindquist E.A."/>
            <person name="Lipzen A."/>
            <person name="Lundell T."/>
            <person name="Morin E."/>
            <person name="Murat C."/>
            <person name="Riley R."/>
            <person name="Ohm R."/>
            <person name="Sun H."/>
            <person name="Tunlid A."/>
            <person name="Henrissat B."/>
            <person name="Grigoriev I.V."/>
            <person name="Hibbett D.S."/>
            <person name="Martin F."/>
        </authorList>
    </citation>
    <scope>NUCLEOTIDE SEQUENCE</scope>
    <source>
        <strain evidence="16 18">MUT 4182</strain>
    </source>
</reference>
<gene>
    <name evidence="17" type="ORF">M407DRAFT_30279</name>
    <name evidence="16" type="ORF">M407DRAFT_31240</name>
</gene>
<dbReference type="AlphaFoldDB" id="A0A0C3Q6V5"/>
<dbReference type="OrthoDB" id="3065412at2759"/>
<evidence type="ECO:0000256" key="6">
    <source>
        <dbReference type="ARBA" id="ARBA00022617"/>
    </source>
</evidence>
<evidence type="ECO:0000256" key="4">
    <source>
        <dbReference type="ARBA" id="ARBA00022475"/>
    </source>
</evidence>
<evidence type="ECO:0000259" key="15">
    <source>
        <dbReference type="PROSITE" id="PS52012"/>
    </source>
</evidence>